<evidence type="ECO:0000256" key="7">
    <source>
        <dbReference type="ARBA" id="ARBA00022989"/>
    </source>
</evidence>
<feature type="transmembrane region" description="Helical" evidence="10">
    <location>
        <begin position="187"/>
        <end position="208"/>
    </location>
</feature>
<dbReference type="InterPro" id="IPR004841">
    <property type="entry name" value="AA-permease/SLC12A_dom"/>
</dbReference>
<keyword evidence="13" id="KW-1185">Reference proteome</keyword>
<dbReference type="EMBL" id="RKLP01000001">
    <property type="protein sequence ID" value="RVW11666.1"/>
    <property type="molecule type" value="Genomic_DNA"/>
</dbReference>
<dbReference type="PANTHER" id="PTHR43495:SF2">
    <property type="entry name" value="D-SERINE_D-ALANINE_GLYCINE TRANSPORTER"/>
    <property type="match status" value="1"/>
</dbReference>
<feature type="transmembrane region" description="Helical" evidence="10">
    <location>
        <begin position="273"/>
        <end position="291"/>
    </location>
</feature>
<feature type="domain" description="Amino acid permease/ SLC12A" evidence="11">
    <location>
        <begin position="45"/>
        <end position="469"/>
    </location>
</feature>
<evidence type="ECO:0000256" key="1">
    <source>
        <dbReference type="ARBA" id="ARBA00004651"/>
    </source>
</evidence>
<feature type="transmembrane region" description="Helical" evidence="10">
    <location>
        <begin position="386"/>
        <end position="410"/>
    </location>
</feature>
<feature type="transmembrane region" description="Helical" evidence="10">
    <location>
        <begin position="70"/>
        <end position="89"/>
    </location>
</feature>
<evidence type="ECO:0000313" key="13">
    <source>
        <dbReference type="Proteomes" id="UP000286208"/>
    </source>
</evidence>
<organism evidence="12 13">
    <name type="scientific">Prescottella agglutinans</name>
    <dbReference type="NCBI Taxonomy" id="1644129"/>
    <lineage>
        <taxon>Bacteria</taxon>
        <taxon>Bacillati</taxon>
        <taxon>Actinomycetota</taxon>
        <taxon>Actinomycetes</taxon>
        <taxon>Mycobacteriales</taxon>
        <taxon>Nocardiaceae</taxon>
        <taxon>Prescottella</taxon>
    </lineage>
</organism>
<dbReference type="PANTHER" id="PTHR43495">
    <property type="entry name" value="GABA PERMEASE"/>
    <property type="match status" value="1"/>
</dbReference>
<dbReference type="Pfam" id="PF00324">
    <property type="entry name" value="AA_permease"/>
    <property type="match status" value="1"/>
</dbReference>
<feature type="transmembrane region" description="Helical" evidence="10">
    <location>
        <begin position="360"/>
        <end position="380"/>
    </location>
</feature>
<evidence type="ECO:0000256" key="4">
    <source>
        <dbReference type="ARBA" id="ARBA00022475"/>
    </source>
</evidence>
<dbReference type="PIRSF" id="PIRSF006060">
    <property type="entry name" value="AA_transporter"/>
    <property type="match status" value="1"/>
</dbReference>
<name>A0A438BL23_9NOCA</name>
<dbReference type="GO" id="GO:0005886">
    <property type="term" value="C:plasma membrane"/>
    <property type="evidence" value="ECO:0007669"/>
    <property type="project" value="UniProtKB-SubCell"/>
</dbReference>
<evidence type="ECO:0000256" key="10">
    <source>
        <dbReference type="SAM" id="Phobius"/>
    </source>
</evidence>
<feature type="region of interest" description="Disordered" evidence="9">
    <location>
        <begin position="1"/>
        <end position="28"/>
    </location>
</feature>
<dbReference type="FunFam" id="1.20.1740.10:FF:000001">
    <property type="entry name" value="Amino acid permease"/>
    <property type="match status" value="1"/>
</dbReference>
<keyword evidence="7 10" id="KW-1133">Transmembrane helix</keyword>
<proteinExistence type="inferred from homology"/>
<evidence type="ECO:0000313" key="12">
    <source>
        <dbReference type="EMBL" id="RVW11666.1"/>
    </source>
</evidence>
<dbReference type="Gene3D" id="1.20.1740.10">
    <property type="entry name" value="Amino acid/polyamine transporter I"/>
    <property type="match status" value="1"/>
</dbReference>
<keyword evidence="8 10" id="KW-0472">Membrane</keyword>
<comment type="caution">
    <text evidence="12">The sequence shown here is derived from an EMBL/GenBank/DDBJ whole genome shotgun (WGS) entry which is preliminary data.</text>
</comment>
<evidence type="ECO:0000259" key="11">
    <source>
        <dbReference type="Pfam" id="PF00324"/>
    </source>
</evidence>
<keyword evidence="3" id="KW-0813">Transport</keyword>
<dbReference type="OrthoDB" id="5297508at2"/>
<evidence type="ECO:0000256" key="5">
    <source>
        <dbReference type="ARBA" id="ARBA00022692"/>
    </source>
</evidence>
<keyword evidence="6" id="KW-0029">Amino-acid transport</keyword>
<dbReference type="Proteomes" id="UP000286208">
    <property type="component" value="Unassembled WGS sequence"/>
</dbReference>
<reference evidence="12 13" key="1">
    <citation type="submission" date="2018-11" db="EMBL/GenBank/DDBJ databases">
        <title>Rhodococcus spongicola sp. nov. and Rhodococcus xishaensis sp. nov. from marine sponges.</title>
        <authorList>
            <person name="Li L."/>
            <person name="Lin H.W."/>
        </authorList>
    </citation>
    <scope>NUCLEOTIDE SEQUENCE [LARGE SCALE GENOMIC DNA]</scope>
    <source>
        <strain evidence="12 13">CCTCC AB2014297</strain>
    </source>
</reference>
<sequence length="493" mass="52919">MQSTKVAQNPGCRADAAPADKRHRPGSSIVKNTASALTRGLTARHIRFIALGSAIGTGLFYGSAEAINKAGPSVLLAYLIGGAVIYIVLRALGEMAVSNPVSGSFGEYASKHLGPLAGFATGWTYTFEMIVVCLADVTAFGVYMGFWFPDVPRWIWVLAIIFFIGAINMLSVKVFGEVEFWFTIVKIVAIVAMIAGGIAILVFGFGLHDTSEGVSNLWSEGGFFATGIGGFLGCFAIVMFAFGGTEIIGITAGEAEDPERTIPRAINTVPIRIIVFYVLTLAVIMAITPWQSIGAEGSPFVQIFQSLGIGPAATVLNIVVITAALSAINSDIFGAGRMMYGMAQRGQAPAVMRRVSRNGVPWMTVLIMVAALLVGVLLNYAMPDRVFLVIASIATFATIFVWLMILLAQYRSRKKMSADEAAALKFPVPFWPYGQLIAIGFLVFVIALLAFDADTRVALVVGAVWLVLLALAFRRWVEPEERAPEEEILVDPV</sequence>
<dbReference type="GO" id="GO:0055085">
    <property type="term" value="P:transmembrane transport"/>
    <property type="evidence" value="ECO:0007669"/>
    <property type="project" value="InterPro"/>
</dbReference>
<accession>A0A438BL23</accession>
<feature type="transmembrane region" description="Helical" evidence="10">
    <location>
        <begin position="46"/>
        <end position="64"/>
    </location>
</feature>
<feature type="transmembrane region" description="Helical" evidence="10">
    <location>
        <begin position="228"/>
        <end position="252"/>
    </location>
</feature>
<evidence type="ECO:0000256" key="6">
    <source>
        <dbReference type="ARBA" id="ARBA00022970"/>
    </source>
</evidence>
<dbReference type="GO" id="GO:0006865">
    <property type="term" value="P:amino acid transport"/>
    <property type="evidence" value="ECO:0007669"/>
    <property type="project" value="UniProtKB-KW"/>
</dbReference>
<dbReference type="InterPro" id="IPR004840">
    <property type="entry name" value="Amino_acid_permease_CS"/>
</dbReference>
<dbReference type="AlphaFoldDB" id="A0A438BL23"/>
<evidence type="ECO:0000256" key="3">
    <source>
        <dbReference type="ARBA" id="ARBA00022448"/>
    </source>
</evidence>
<comment type="subcellular location">
    <subcellularLocation>
        <location evidence="1">Cell membrane</location>
        <topology evidence="1">Multi-pass membrane protein</topology>
    </subcellularLocation>
</comment>
<protein>
    <submittedName>
        <fullName evidence="12">Amino acid permease</fullName>
    </submittedName>
</protein>
<comment type="similarity">
    <text evidence="2">Belongs to the amino acid-polyamine-organocation (APC) superfamily. Amino acid transporter (AAT) (TC 2.A.3.1) family.</text>
</comment>
<feature type="transmembrane region" description="Helical" evidence="10">
    <location>
        <begin position="457"/>
        <end position="473"/>
    </location>
</feature>
<keyword evidence="4" id="KW-1003">Cell membrane</keyword>
<evidence type="ECO:0000256" key="8">
    <source>
        <dbReference type="ARBA" id="ARBA00023136"/>
    </source>
</evidence>
<evidence type="ECO:0000256" key="2">
    <source>
        <dbReference type="ARBA" id="ARBA00008583"/>
    </source>
</evidence>
<feature type="transmembrane region" description="Helical" evidence="10">
    <location>
        <begin position="154"/>
        <end position="175"/>
    </location>
</feature>
<gene>
    <name evidence="12" type="ORF">EGT67_03400</name>
</gene>
<dbReference type="PROSITE" id="PS00218">
    <property type="entry name" value="AMINO_ACID_PERMEASE_1"/>
    <property type="match status" value="1"/>
</dbReference>
<feature type="transmembrane region" description="Helical" evidence="10">
    <location>
        <begin position="430"/>
        <end position="451"/>
    </location>
</feature>
<feature type="transmembrane region" description="Helical" evidence="10">
    <location>
        <begin position="303"/>
        <end position="328"/>
    </location>
</feature>
<evidence type="ECO:0000256" key="9">
    <source>
        <dbReference type="SAM" id="MobiDB-lite"/>
    </source>
</evidence>
<keyword evidence="5 10" id="KW-0812">Transmembrane</keyword>